<dbReference type="PANTHER" id="PTHR48056">
    <property type="entry name" value="LRR RECEPTOR-LIKE SERINE/THREONINE-PROTEIN KINASE-RELATED"/>
    <property type="match status" value="1"/>
</dbReference>
<keyword evidence="9" id="KW-0812">Transmembrane</keyword>
<dbReference type="SMART" id="SM00220">
    <property type="entry name" value="S_TKc"/>
    <property type="match status" value="1"/>
</dbReference>
<comment type="caution">
    <text evidence="23">The sequence shown here is derived from an EMBL/GenBank/DDBJ whole genome shotgun (WGS) entry which is preliminary data.</text>
</comment>
<dbReference type="PANTHER" id="PTHR48056:SF25">
    <property type="entry name" value="PROTEIN KINASE DOMAIN-CONTAINING PROTEIN"/>
    <property type="match status" value="1"/>
</dbReference>
<keyword evidence="5" id="KW-0723">Serine/threonine-protein kinase</keyword>
<evidence type="ECO:0000256" key="19">
    <source>
        <dbReference type="ARBA" id="ARBA00047899"/>
    </source>
</evidence>
<dbReference type="InterPro" id="IPR032675">
    <property type="entry name" value="LRR_dom_sf"/>
</dbReference>
<evidence type="ECO:0000256" key="1">
    <source>
        <dbReference type="ARBA" id="ARBA00004162"/>
    </source>
</evidence>
<gene>
    <name evidence="23" type="ORF">HPP92_005010</name>
</gene>
<dbReference type="Pfam" id="PF13855">
    <property type="entry name" value="LRR_8"/>
    <property type="match status" value="1"/>
</dbReference>
<evidence type="ECO:0000256" key="17">
    <source>
        <dbReference type="ARBA" id="ARBA00023170"/>
    </source>
</evidence>
<dbReference type="InterPro" id="IPR001611">
    <property type="entry name" value="Leu-rich_rpt"/>
</dbReference>
<evidence type="ECO:0000313" key="24">
    <source>
        <dbReference type="Proteomes" id="UP000639772"/>
    </source>
</evidence>
<evidence type="ECO:0000256" key="20">
    <source>
        <dbReference type="ARBA" id="ARBA00048679"/>
    </source>
</evidence>
<dbReference type="InterPro" id="IPR003591">
    <property type="entry name" value="Leu-rich_rpt_typical-subtyp"/>
</dbReference>
<name>A0A835RKW7_VANPL</name>
<feature type="signal peptide" evidence="21">
    <location>
        <begin position="1"/>
        <end position="20"/>
    </location>
</feature>
<dbReference type="OrthoDB" id="676979at2759"/>
<dbReference type="Pfam" id="PF23598">
    <property type="entry name" value="LRR_14"/>
    <property type="match status" value="1"/>
</dbReference>
<evidence type="ECO:0000256" key="16">
    <source>
        <dbReference type="ARBA" id="ARBA00023136"/>
    </source>
</evidence>
<accession>A0A835RKW7</accession>
<evidence type="ECO:0000256" key="18">
    <source>
        <dbReference type="ARBA" id="ARBA00023180"/>
    </source>
</evidence>
<evidence type="ECO:0000256" key="14">
    <source>
        <dbReference type="ARBA" id="ARBA00022840"/>
    </source>
</evidence>
<keyword evidence="6" id="KW-0597">Phosphoprotein</keyword>
<dbReference type="Gene3D" id="3.80.10.10">
    <property type="entry name" value="Ribonuclease Inhibitor"/>
    <property type="match status" value="4"/>
</dbReference>
<dbReference type="FunFam" id="3.80.10.10:FF:000896">
    <property type="entry name" value="Leucine-rich repeat receptor-like protein kinase"/>
    <property type="match status" value="1"/>
</dbReference>
<dbReference type="Gene3D" id="3.30.200.20">
    <property type="entry name" value="Phosphorylase Kinase, domain 1"/>
    <property type="match status" value="1"/>
</dbReference>
<comment type="catalytic activity">
    <reaction evidence="20">
        <text>L-seryl-[protein] + ATP = O-phospho-L-seryl-[protein] + ADP + H(+)</text>
        <dbReference type="Rhea" id="RHEA:17989"/>
        <dbReference type="Rhea" id="RHEA-COMP:9863"/>
        <dbReference type="Rhea" id="RHEA-COMP:11604"/>
        <dbReference type="ChEBI" id="CHEBI:15378"/>
        <dbReference type="ChEBI" id="CHEBI:29999"/>
        <dbReference type="ChEBI" id="CHEBI:30616"/>
        <dbReference type="ChEBI" id="CHEBI:83421"/>
        <dbReference type="ChEBI" id="CHEBI:456216"/>
        <dbReference type="EC" id="2.7.11.1"/>
    </reaction>
</comment>
<dbReference type="Pfam" id="PF00560">
    <property type="entry name" value="LRR_1"/>
    <property type="match status" value="4"/>
</dbReference>
<dbReference type="SUPFAM" id="SSF52058">
    <property type="entry name" value="L domain-like"/>
    <property type="match status" value="1"/>
</dbReference>
<dbReference type="SMART" id="SM00365">
    <property type="entry name" value="LRR_SD22"/>
    <property type="match status" value="3"/>
</dbReference>
<keyword evidence="8" id="KW-0808">Transferase</keyword>
<evidence type="ECO:0000313" key="23">
    <source>
        <dbReference type="EMBL" id="KAG0494016.1"/>
    </source>
</evidence>
<reference evidence="23 24" key="1">
    <citation type="journal article" date="2020" name="Nat. Food">
        <title>A phased Vanilla planifolia genome enables genetic improvement of flavour and production.</title>
        <authorList>
            <person name="Hasing T."/>
            <person name="Tang H."/>
            <person name="Brym M."/>
            <person name="Khazi F."/>
            <person name="Huang T."/>
            <person name="Chambers A.H."/>
        </authorList>
    </citation>
    <scope>NUCLEOTIDE SEQUENCE [LARGE SCALE GENOMIC DNA]</scope>
    <source>
        <tissue evidence="23">Leaf</tissue>
    </source>
</reference>
<dbReference type="GO" id="GO:0005524">
    <property type="term" value="F:ATP binding"/>
    <property type="evidence" value="ECO:0007669"/>
    <property type="project" value="UniProtKB-KW"/>
</dbReference>
<keyword evidence="4" id="KW-1003">Cell membrane</keyword>
<evidence type="ECO:0000256" key="6">
    <source>
        <dbReference type="ARBA" id="ARBA00022553"/>
    </source>
</evidence>
<evidence type="ECO:0000256" key="13">
    <source>
        <dbReference type="ARBA" id="ARBA00022777"/>
    </source>
</evidence>
<keyword evidence="12" id="KW-0547">Nucleotide-binding</keyword>
<feature type="domain" description="Protein kinase" evidence="22">
    <location>
        <begin position="715"/>
        <end position="1011"/>
    </location>
</feature>
<dbReference type="FunFam" id="3.80.10.10:FF:000095">
    <property type="entry name" value="LRR receptor-like serine/threonine-protein kinase GSO1"/>
    <property type="match status" value="1"/>
</dbReference>
<keyword evidence="15" id="KW-1133">Transmembrane helix</keyword>
<evidence type="ECO:0000256" key="9">
    <source>
        <dbReference type="ARBA" id="ARBA00022692"/>
    </source>
</evidence>
<keyword evidence="7" id="KW-0433">Leucine-rich repeat</keyword>
<dbReference type="SUPFAM" id="SSF52047">
    <property type="entry name" value="RNI-like"/>
    <property type="match status" value="1"/>
</dbReference>
<dbReference type="Proteomes" id="UP000639772">
    <property type="component" value="Unassembled WGS sequence"/>
</dbReference>
<proteinExistence type="inferred from homology"/>
<feature type="chain" id="PRO_5032271019" description="non-specific serine/threonine protein kinase" evidence="21">
    <location>
        <begin position="21"/>
        <end position="1018"/>
    </location>
</feature>
<dbReference type="EC" id="2.7.11.1" evidence="3"/>
<keyword evidence="11" id="KW-0677">Repeat</keyword>
<evidence type="ECO:0000256" key="4">
    <source>
        <dbReference type="ARBA" id="ARBA00022475"/>
    </source>
</evidence>
<keyword evidence="14" id="KW-0067">ATP-binding</keyword>
<dbReference type="FunFam" id="1.10.510.10:FF:000417">
    <property type="entry name" value="Leucine-rich repeat receptor-like protein kinase"/>
    <property type="match status" value="1"/>
</dbReference>
<dbReference type="InterPro" id="IPR055414">
    <property type="entry name" value="LRR_R13L4/SHOC2-like"/>
</dbReference>
<dbReference type="GO" id="GO:0033612">
    <property type="term" value="F:receptor serine/threonine kinase binding"/>
    <property type="evidence" value="ECO:0007669"/>
    <property type="project" value="TreeGrafter"/>
</dbReference>
<dbReference type="PROSITE" id="PS50011">
    <property type="entry name" value="PROTEIN_KINASE_DOM"/>
    <property type="match status" value="1"/>
</dbReference>
<protein>
    <recommendedName>
        <fullName evidence="3">non-specific serine/threonine protein kinase</fullName>
        <ecNumber evidence="3">2.7.11.1</ecNumber>
    </recommendedName>
</protein>
<dbReference type="Pfam" id="PF13516">
    <property type="entry name" value="LRR_6"/>
    <property type="match status" value="1"/>
</dbReference>
<evidence type="ECO:0000256" key="8">
    <source>
        <dbReference type="ARBA" id="ARBA00022679"/>
    </source>
</evidence>
<evidence type="ECO:0000256" key="3">
    <source>
        <dbReference type="ARBA" id="ARBA00012513"/>
    </source>
</evidence>
<dbReference type="PROSITE" id="PS00108">
    <property type="entry name" value="PROTEIN_KINASE_ST"/>
    <property type="match status" value="1"/>
</dbReference>
<dbReference type="InterPro" id="IPR008271">
    <property type="entry name" value="Ser/Thr_kinase_AS"/>
</dbReference>
<comment type="similarity">
    <text evidence="2">Belongs to the protein kinase superfamily. Ser/Thr protein kinase family.</text>
</comment>
<dbReference type="Pfam" id="PF08263">
    <property type="entry name" value="LRRNT_2"/>
    <property type="match status" value="1"/>
</dbReference>
<dbReference type="InterPro" id="IPR000719">
    <property type="entry name" value="Prot_kinase_dom"/>
</dbReference>
<keyword evidence="16" id="KW-0472">Membrane</keyword>
<keyword evidence="13" id="KW-0418">Kinase</keyword>
<comment type="catalytic activity">
    <reaction evidence="19">
        <text>L-threonyl-[protein] + ATP = O-phospho-L-threonyl-[protein] + ADP + H(+)</text>
        <dbReference type="Rhea" id="RHEA:46608"/>
        <dbReference type="Rhea" id="RHEA-COMP:11060"/>
        <dbReference type="Rhea" id="RHEA-COMP:11605"/>
        <dbReference type="ChEBI" id="CHEBI:15378"/>
        <dbReference type="ChEBI" id="CHEBI:30013"/>
        <dbReference type="ChEBI" id="CHEBI:30616"/>
        <dbReference type="ChEBI" id="CHEBI:61977"/>
        <dbReference type="ChEBI" id="CHEBI:456216"/>
        <dbReference type="EC" id="2.7.11.1"/>
    </reaction>
</comment>
<evidence type="ECO:0000256" key="5">
    <source>
        <dbReference type="ARBA" id="ARBA00022527"/>
    </source>
</evidence>
<evidence type="ECO:0000256" key="12">
    <source>
        <dbReference type="ARBA" id="ARBA00022741"/>
    </source>
</evidence>
<organism evidence="23 24">
    <name type="scientific">Vanilla planifolia</name>
    <name type="common">Vanilla</name>
    <dbReference type="NCBI Taxonomy" id="51239"/>
    <lineage>
        <taxon>Eukaryota</taxon>
        <taxon>Viridiplantae</taxon>
        <taxon>Streptophyta</taxon>
        <taxon>Embryophyta</taxon>
        <taxon>Tracheophyta</taxon>
        <taxon>Spermatophyta</taxon>
        <taxon>Magnoliopsida</taxon>
        <taxon>Liliopsida</taxon>
        <taxon>Asparagales</taxon>
        <taxon>Orchidaceae</taxon>
        <taxon>Vanilloideae</taxon>
        <taxon>Vanilleae</taxon>
        <taxon>Vanilla</taxon>
    </lineage>
</organism>
<evidence type="ECO:0000256" key="21">
    <source>
        <dbReference type="SAM" id="SignalP"/>
    </source>
</evidence>
<dbReference type="Gene3D" id="1.10.510.10">
    <property type="entry name" value="Transferase(Phosphotransferase) domain 1"/>
    <property type="match status" value="1"/>
</dbReference>
<keyword evidence="10 21" id="KW-0732">Signal</keyword>
<dbReference type="FunFam" id="3.80.10.10:FF:000221">
    <property type="entry name" value="Leucine-rich repeat receptor-like protein kinase PXL1"/>
    <property type="match status" value="1"/>
</dbReference>
<dbReference type="InterPro" id="IPR050647">
    <property type="entry name" value="Plant_LRR-RLKs"/>
</dbReference>
<dbReference type="InterPro" id="IPR013210">
    <property type="entry name" value="LRR_N_plant-typ"/>
</dbReference>
<dbReference type="InterPro" id="IPR011009">
    <property type="entry name" value="Kinase-like_dom_sf"/>
</dbReference>
<dbReference type="SUPFAM" id="SSF56112">
    <property type="entry name" value="Protein kinase-like (PK-like)"/>
    <property type="match status" value="1"/>
</dbReference>
<keyword evidence="17" id="KW-0675">Receptor</keyword>
<dbReference type="AlphaFoldDB" id="A0A835RKW7"/>
<dbReference type="GO" id="GO:0004674">
    <property type="term" value="F:protein serine/threonine kinase activity"/>
    <property type="evidence" value="ECO:0007669"/>
    <property type="project" value="UniProtKB-KW"/>
</dbReference>
<evidence type="ECO:0000259" key="22">
    <source>
        <dbReference type="PROSITE" id="PS50011"/>
    </source>
</evidence>
<dbReference type="Pfam" id="PF00069">
    <property type="entry name" value="Pkinase"/>
    <property type="match status" value="1"/>
</dbReference>
<dbReference type="GO" id="GO:0005886">
    <property type="term" value="C:plasma membrane"/>
    <property type="evidence" value="ECO:0007669"/>
    <property type="project" value="UniProtKB-SubCell"/>
</dbReference>
<evidence type="ECO:0000256" key="2">
    <source>
        <dbReference type="ARBA" id="ARBA00008684"/>
    </source>
</evidence>
<comment type="subcellular location">
    <subcellularLocation>
        <location evidence="1">Cell membrane</location>
        <topology evidence="1">Single-pass membrane protein</topology>
    </subcellularLocation>
</comment>
<dbReference type="EMBL" id="JADCNM010000002">
    <property type="protein sequence ID" value="KAG0494016.1"/>
    <property type="molecule type" value="Genomic_DNA"/>
</dbReference>
<evidence type="ECO:0000256" key="10">
    <source>
        <dbReference type="ARBA" id="ARBA00022729"/>
    </source>
</evidence>
<dbReference type="SMART" id="SM00369">
    <property type="entry name" value="LRR_TYP"/>
    <property type="match status" value="6"/>
</dbReference>
<evidence type="ECO:0000256" key="15">
    <source>
        <dbReference type="ARBA" id="ARBA00022989"/>
    </source>
</evidence>
<sequence>MITSSIVVVPVALLIICTSAIPSSSLPLPLLALLSLKASLFDPLSSLSGWSLQPDHNNSFSASSAAPWCSWSGISCEGTVVTDLDLSRRNLSGDPFPPELRLISPFLTHLNFSGNSFSGPIPSSSPLFHLRCLRSLDLSRNDFNSSLPSGLWSLRKLTHLDLYSNSFSGPITPALCKLPFLEHLNLGGSFFSGVISASVLDAFPRLRFLHLAGNLLTGPIPAELGLLSQLEHLEIGYNQFADSLPPEIGQLGNLQYLDISSANLSGQIPPEIRNLTKLEHLFLFKNQLCGTIPKEISRLSGLKSLDLSDNRLSGTIPEGISSFENLTVLSLMNNKLSGKIPPRIGEIASLEALLLWNNSLTGELPPKLGSGRCLERLDVSSNCLSGPIPQGLCFGNRLVRLILFSNRFESIIPPALSQCSSLWRIRIEDNRITGSIPVGFGRLENLTFFDLSNNNISGEIPPDLAAAPRLQFLNVSGNPLHSPLPQAMWTAPALQIFSASSCGLTGKIPTFESGCKNLYKLELAGNELLGSIPNNIAQCERLLIVNLARNRLNGPIPAEFAEIPSITDIDLSYNLLTGRIPPQFDNCTTLESLNVSFNRLEGAIPASGSVLRSLHPSSFTGNPSLCGIPMARPCNTVASAALGALPRTASTSTARPVLWIAAAALTAGLVVLITGTRWLRGSYVDKAELGGLSPWQLTAFQRLSFTAADVALAVNSTAEIIGIGSAGTVYRAEMPGSDVIAIKKLFARQKPAATKRKKEEFLPEVEVLRAVRHRNIVRLLGYCSDGESTMLIYEHMTNGNLDELLHGGGSVLGKGKAVLDWETRYKIALGVAEGMSYLHHDCQPAIVHRDLKPSNILLDGEMEARVADFGLAKAMEMTATESCIAGSCGYIAPEYAYHLRVDEKGDVYSYGVVLIEIVSGRRPVGEEFGEGLSVVEWVRGEIGKEGGGVGEILDEEAGAGCPEVREEMLLVLRVAMLCTKPSPAERPSMRDVVLMLRAARPSRKKVAEPSVIAVATNK</sequence>
<evidence type="ECO:0000256" key="7">
    <source>
        <dbReference type="ARBA" id="ARBA00022614"/>
    </source>
</evidence>
<keyword evidence="18" id="KW-0325">Glycoprotein</keyword>
<evidence type="ECO:0000256" key="11">
    <source>
        <dbReference type="ARBA" id="ARBA00022737"/>
    </source>
</evidence>